<dbReference type="InterPro" id="IPR003593">
    <property type="entry name" value="AAA+_ATPase"/>
</dbReference>
<keyword evidence="9 10" id="KW-0472">Membrane</keyword>
<dbReference type="PROSITE" id="PS50893">
    <property type="entry name" value="ABC_TRANSPORTER_2"/>
    <property type="match status" value="1"/>
</dbReference>
<dbReference type="Gene3D" id="3.40.50.300">
    <property type="entry name" value="P-loop containing nucleotide triphosphate hydrolases"/>
    <property type="match status" value="1"/>
</dbReference>
<evidence type="ECO:0000256" key="10">
    <source>
        <dbReference type="SAM" id="Phobius"/>
    </source>
</evidence>
<keyword evidence="3" id="KW-0813">Transport</keyword>
<dbReference type="InterPro" id="IPR027417">
    <property type="entry name" value="P-loop_NTPase"/>
</dbReference>
<gene>
    <name evidence="13" type="ORF">JTE90_007699</name>
</gene>
<dbReference type="GO" id="GO:0016887">
    <property type="term" value="F:ATP hydrolysis activity"/>
    <property type="evidence" value="ECO:0007669"/>
    <property type="project" value="InterPro"/>
</dbReference>
<feature type="transmembrane region" description="Helical" evidence="10">
    <location>
        <begin position="105"/>
        <end position="129"/>
    </location>
</feature>
<sequence>MKDGRIEEIGSYGELLGHKETFSNFVEVHSNIKMLEEPKAKVQSRRVSSNSTSSETSKEDEVEVRFSQKLSVDAIKANQSIDDEMMETGGVHRLIYFNYIRKAGVVRFLCAAFWIASMIGFQAGANVWLSKWSSDSVVNRMHNTTETTYRLSIYGAFGLVQVLCVVSGCLLLVYASTKASELYHNDMLHSVLKSPMSFFESTPTGRIINRFTTDLDTLDVTIFYQIDGWLHCMLGTICSFIIIGISTPVFFASLIPFAIIYYIIQKLHLITFRQIKRLESTARSPIYSHFLESTQGVSSILAYGVQKEFILDFEKKLDDCFACFYNSWVCHRWFDFFLELLGSLIIFVATSLAIYNRDTLTPAVVGLTISYSFSVTDAMKWFARFSSELEDKAISIERVEEYCHLMPEASCDLTSEGLEDNWPQNGNILFDGYSTKYRDDLDLVLNEIQLSVNASEKVGIVGRTGAGKSSITLALFRIIEAVSGSIVIDNVDISKIGLQNLRTRLTIIPQDPFLFTGSLRMNLDPSEVYNDEEIWSSLEKSFLKPFVSSLAKGLSFELEEGGSNLSAGQRQLVCLARALLKKSKILVLDEATASVDMDTDNIIQKTIREAFAERTVITIAHRIHTVLDYDKIVVIERGQIVEVGNPKELLKNSNTKFYEMNKEANLI</sequence>
<protein>
    <recommendedName>
        <fullName evidence="15">Multidrug resistance-associated protein 1</fullName>
    </recommendedName>
</protein>
<evidence type="ECO:0000256" key="3">
    <source>
        <dbReference type="ARBA" id="ARBA00022448"/>
    </source>
</evidence>
<feature type="transmembrane region" description="Helical" evidence="10">
    <location>
        <begin position="240"/>
        <end position="264"/>
    </location>
</feature>
<dbReference type="GO" id="GO:0005774">
    <property type="term" value="C:vacuolar membrane"/>
    <property type="evidence" value="ECO:0007669"/>
    <property type="project" value="UniProtKB-SubCell"/>
</dbReference>
<dbReference type="SUPFAM" id="SSF90123">
    <property type="entry name" value="ABC transporter transmembrane region"/>
    <property type="match status" value="1"/>
</dbReference>
<dbReference type="Gene3D" id="1.20.1560.10">
    <property type="entry name" value="ABC transporter type 1, transmembrane domain"/>
    <property type="match status" value="1"/>
</dbReference>
<dbReference type="SUPFAM" id="SSF52540">
    <property type="entry name" value="P-loop containing nucleoside triphosphate hydrolases"/>
    <property type="match status" value="1"/>
</dbReference>
<evidence type="ECO:0000256" key="4">
    <source>
        <dbReference type="ARBA" id="ARBA00022692"/>
    </source>
</evidence>
<evidence type="ECO:0000256" key="6">
    <source>
        <dbReference type="ARBA" id="ARBA00022741"/>
    </source>
</evidence>
<dbReference type="PROSITE" id="PS00211">
    <property type="entry name" value="ABC_TRANSPORTER_1"/>
    <property type="match status" value="1"/>
</dbReference>
<dbReference type="InterPro" id="IPR036640">
    <property type="entry name" value="ABC1_TM_sf"/>
</dbReference>
<evidence type="ECO:0000313" key="14">
    <source>
        <dbReference type="Proteomes" id="UP000827092"/>
    </source>
</evidence>
<dbReference type="InterPro" id="IPR050173">
    <property type="entry name" value="ABC_transporter_C-like"/>
</dbReference>
<evidence type="ECO:0000259" key="11">
    <source>
        <dbReference type="PROSITE" id="PS50893"/>
    </source>
</evidence>
<dbReference type="SMART" id="SM00382">
    <property type="entry name" value="AAA"/>
    <property type="match status" value="1"/>
</dbReference>
<feature type="transmembrane region" description="Helical" evidence="10">
    <location>
        <begin position="149"/>
        <end position="174"/>
    </location>
</feature>
<dbReference type="GO" id="GO:0140359">
    <property type="term" value="F:ABC-type transporter activity"/>
    <property type="evidence" value="ECO:0007669"/>
    <property type="project" value="InterPro"/>
</dbReference>
<dbReference type="InterPro" id="IPR003439">
    <property type="entry name" value="ABC_transporter-like_ATP-bd"/>
</dbReference>
<name>A0AAV6TVZ6_9ARAC</name>
<dbReference type="Pfam" id="PF00664">
    <property type="entry name" value="ABC_membrane"/>
    <property type="match status" value="1"/>
</dbReference>
<comment type="subcellular location">
    <subcellularLocation>
        <location evidence="1">Vacuole membrane</location>
        <topology evidence="1">Multi-pass membrane protein</topology>
    </subcellularLocation>
</comment>
<keyword evidence="8 10" id="KW-1133">Transmembrane helix</keyword>
<keyword evidence="6" id="KW-0547">Nucleotide-binding</keyword>
<comment type="similarity">
    <text evidence="2">Belongs to the ABC transporter superfamily. ABCC family. Conjugate transporter (TC 3.A.1.208) subfamily.</text>
</comment>
<dbReference type="GO" id="GO:0005524">
    <property type="term" value="F:ATP binding"/>
    <property type="evidence" value="ECO:0007669"/>
    <property type="project" value="UniProtKB-KW"/>
</dbReference>
<organism evidence="13 14">
    <name type="scientific">Oedothorax gibbosus</name>
    <dbReference type="NCBI Taxonomy" id="931172"/>
    <lineage>
        <taxon>Eukaryota</taxon>
        <taxon>Metazoa</taxon>
        <taxon>Ecdysozoa</taxon>
        <taxon>Arthropoda</taxon>
        <taxon>Chelicerata</taxon>
        <taxon>Arachnida</taxon>
        <taxon>Araneae</taxon>
        <taxon>Araneomorphae</taxon>
        <taxon>Entelegynae</taxon>
        <taxon>Araneoidea</taxon>
        <taxon>Linyphiidae</taxon>
        <taxon>Erigoninae</taxon>
        <taxon>Oedothorax</taxon>
    </lineage>
</organism>
<keyword evidence="14" id="KW-1185">Reference proteome</keyword>
<proteinExistence type="inferred from homology"/>
<evidence type="ECO:0000256" key="8">
    <source>
        <dbReference type="ARBA" id="ARBA00022989"/>
    </source>
</evidence>
<feature type="domain" description="ABC transmembrane type-1" evidence="12">
    <location>
        <begin position="111"/>
        <end position="391"/>
    </location>
</feature>
<dbReference type="FunFam" id="1.20.1560.10:FF:000063">
    <property type="entry name" value="Multidrug resistance protein ABC transporter"/>
    <property type="match status" value="1"/>
</dbReference>
<feature type="domain" description="ABC transporter" evidence="11">
    <location>
        <begin position="428"/>
        <end position="662"/>
    </location>
</feature>
<keyword evidence="4 10" id="KW-0812">Transmembrane</keyword>
<dbReference type="PROSITE" id="PS50929">
    <property type="entry name" value="ABC_TM1F"/>
    <property type="match status" value="1"/>
</dbReference>
<dbReference type="PANTHER" id="PTHR24223:SF443">
    <property type="entry name" value="MULTIDRUG-RESISTANCE LIKE PROTEIN 1, ISOFORM I"/>
    <property type="match status" value="1"/>
</dbReference>
<dbReference type="CDD" id="cd18603">
    <property type="entry name" value="ABC_6TM_MRP1_2_3_6_D2_like"/>
    <property type="match status" value="1"/>
</dbReference>
<dbReference type="InterPro" id="IPR011527">
    <property type="entry name" value="ABC1_TM_dom"/>
</dbReference>
<evidence type="ECO:0000259" key="12">
    <source>
        <dbReference type="PROSITE" id="PS50929"/>
    </source>
</evidence>
<dbReference type="Pfam" id="PF00005">
    <property type="entry name" value="ABC_tran"/>
    <property type="match status" value="1"/>
</dbReference>
<evidence type="ECO:0000256" key="1">
    <source>
        <dbReference type="ARBA" id="ARBA00004128"/>
    </source>
</evidence>
<keyword evidence="7" id="KW-0067">ATP-binding</keyword>
<reference evidence="13 14" key="1">
    <citation type="journal article" date="2022" name="Nat. Ecol. Evol.">
        <title>A masculinizing supergene underlies an exaggerated male reproductive morph in a spider.</title>
        <authorList>
            <person name="Hendrickx F."/>
            <person name="De Corte Z."/>
            <person name="Sonet G."/>
            <person name="Van Belleghem S.M."/>
            <person name="Kostlbacher S."/>
            <person name="Vangestel C."/>
        </authorList>
    </citation>
    <scope>NUCLEOTIDE SEQUENCE [LARGE SCALE GENOMIC DNA]</scope>
    <source>
        <strain evidence="13">W744_W776</strain>
    </source>
</reference>
<dbReference type="CDD" id="cd03244">
    <property type="entry name" value="ABCC_MRP_domain2"/>
    <property type="match status" value="1"/>
</dbReference>
<dbReference type="EMBL" id="JAFNEN010000979">
    <property type="protein sequence ID" value="KAG8175629.1"/>
    <property type="molecule type" value="Genomic_DNA"/>
</dbReference>
<evidence type="ECO:0000256" key="9">
    <source>
        <dbReference type="ARBA" id="ARBA00023136"/>
    </source>
</evidence>
<dbReference type="FunFam" id="3.40.50.300:FF:000074">
    <property type="entry name" value="Multidrug resistance-associated protein 5 isoform 1"/>
    <property type="match status" value="1"/>
</dbReference>
<evidence type="ECO:0000256" key="2">
    <source>
        <dbReference type="ARBA" id="ARBA00009726"/>
    </source>
</evidence>
<accession>A0AAV6TVZ6</accession>
<dbReference type="InterPro" id="IPR017871">
    <property type="entry name" value="ABC_transporter-like_CS"/>
</dbReference>
<dbReference type="Proteomes" id="UP000827092">
    <property type="component" value="Unassembled WGS sequence"/>
</dbReference>
<dbReference type="PANTHER" id="PTHR24223">
    <property type="entry name" value="ATP-BINDING CASSETTE SUB-FAMILY C"/>
    <property type="match status" value="1"/>
</dbReference>
<evidence type="ECO:0000256" key="5">
    <source>
        <dbReference type="ARBA" id="ARBA00022737"/>
    </source>
</evidence>
<dbReference type="AlphaFoldDB" id="A0AAV6TVZ6"/>
<evidence type="ECO:0008006" key="15">
    <source>
        <dbReference type="Google" id="ProtNLM"/>
    </source>
</evidence>
<keyword evidence="5" id="KW-0677">Repeat</keyword>
<comment type="caution">
    <text evidence="13">The sequence shown here is derived from an EMBL/GenBank/DDBJ whole genome shotgun (WGS) entry which is preliminary data.</text>
</comment>
<evidence type="ECO:0000313" key="13">
    <source>
        <dbReference type="EMBL" id="KAG8175629.1"/>
    </source>
</evidence>
<evidence type="ECO:0000256" key="7">
    <source>
        <dbReference type="ARBA" id="ARBA00022840"/>
    </source>
</evidence>